<name>A0A398BLD6_9RHOB</name>
<organism evidence="1 2">
    <name type="scientific">Gemmobacter lutimaris</name>
    <dbReference type="NCBI Taxonomy" id="2306023"/>
    <lineage>
        <taxon>Bacteria</taxon>
        <taxon>Pseudomonadati</taxon>
        <taxon>Pseudomonadota</taxon>
        <taxon>Alphaproteobacteria</taxon>
        <taxon>Rhodobacterales</taxon>
        <taxon>Paracoccaceae</taxon>
        <taxon>Gemmobacter</taxon>
    </lineage>
</organism>
<comment type="caution">
    <text evidence="1">The sequence shown here is derived from an EMBL/GenBank/DDBJ whole genome shotgun (WGS) entry which is preliminary data.</text>
</comment>
<reference evidence="1 2" key="1">
    <citation type="submission" date="2018-09" db="EMBL/GenBank/DDBJ databases">
        <title>Gemmobacter lutimaris sp. nov., a marine bacterium isolated from tidal flat.</title>
        <authorList>
            <person name="Lee D.W."/>
            <person name="Yoo Y."/>
            <person name="Kim J.-J."/>
            <person name="Kim B.S."/>
        </authorList>
    </citation>
    <scope>NUCLEOTIDE SEQUENCE [LARGE SCALE GENOMIC DNA]</scope>
    <source>
        <strain evidence="1 2">YJ-T1-11</strain>
    </source>
</reference>
<keyword evidence="2" id="KW-1185">Reference proteome</keyword>
<dbReference type="RefSeq" id="WP_119135134.1">
    <property type="nucleotide sequence ID" value="NZ_QXXQ01000006.1"/>
</dbReference>
<dbReference type="OrthoDB" id="9931539at2"/>
<dbReference type="AlphaFoldDB" id="A0A398BLD6"/>
<accession>A0A398BLD6</accession>
<gene>
    <name evidence="1" type="ORF">D2N39_12560</name>
</gene>
<dbReference type="EMBL" id="QXXQ01000006">
    <property type="protein sequence ID" value="RID91529.1"/>
    <property type="molecule type" value="Genomic_DNA"/>
</dbReference>
<evidence type="ECO:0000313" key="2">
    <source>
        <dbReference type="Proteomes" id="UP000266649"/>
    </source>
</evidence>
<dbReference type="Proteomes" id="UP000266649">
    <property type="component" value="Unassembled WGS sequence"/>
</dbReference>
<protein>
    <submittedName>
        <fullName evidence="1">Uncharacterized protein</fullName>
    </submittedName>
</protein>
<sequence>MSGLTISFARPCQTRLELAQRMRVTAALIQPDQVLQLQARAGDLRLWAQAIEALEDRPAVVVSEAEREPTWLWVMLLTMSAMTTALTVLEPVARFAAAILLRGLQ</sequence>
<proteinExistence type="predicted"/>
<evidence type="ECO:0000313" key="1">
    <source>
        <dbReference type="EMBL" id="RID91529.1"/>
    </source>
</evidence>